<keyword evidence="2 3" id="KW-0802">TPR repeat</keyword>
<dbReference type="SMART" id="SM00028">
    <property type="entry name" value="TPR"/>
    <property type="match status" value="3"/>
</dbReference>
<name>A0A2N0VIU2_9BACT</name>
<dbReference type="Proteomes" id="UP000233398">
    <property type="component" value="Unassembled WGS sequence"/>
</dbReference>
<dbReference type="RefSeq" id="WP_101071390.1">
    <property type="nucleotide sequence ID" value="NZ_PISP01000001.1"/>
</dbReference>
<dbReference type="InterPro" id="IPR011990">
    <property type="entry name" value="TPR-like_helical_dom_sf"/>
</dbReference>
<evidence type="ECO:0000256" key="4">
    <source>
        <dbReference type="SAM" id="Coils"/>
    </source>
</evidence>
<protein>
    <submittedName>
        <fullName evidence="6">Uncharacterized protein</fullName>
    </submittedName>
</protein>
<accession>A0A2N0VIU2</accession>
<feature type="coiled-coil region" evidence="4">
    <location>
        <begin position="33"/>
        <end position="60"/>
    </location>
</feature>
<keyword evidence="4" id="KW-0175">Coiled coil</keyword>
<dbReference type="OrthoDB" id="1523121at2"/>
<dbReference type="SUPFAM" id="SSF48452">
    <property type="entry name" value="TPR-like"/>
    <property type="match status" value="1"/>
</dbReference>
<evidence type="ECO:0000313" key="7">
    <source>
        <dbReference type="Proteomes" id="UP000233398"/>
    </source>
</evidence>
<dbReference type="EMBL" id="PISP01000001">
    <property type="protein sequence ID" value="PKD44103.1"/>
    <property type="molecule type" value="Genomic_DNA"/>
</dbReference>
<evidence type="ECO:0000313" key="6">
    <source>
        <dbReference type="EMBL" id="PKD44103.1"/>
    </source>
</evidence>
<evidence type="ECO:0000256" key="2">
    <source>
        <dbReference type="ARBA" id="ARBA00022803"/>
    </source>
</evidence>
<evidence type="ECO:0000256" key="5">
    <source>
        <dbReference type="SAM" id="SignalP"/>
    </source>
</evidence>
<feature type="chain" id="PRO_5014961930" evidence="5">
    <location>
        <begin position="21"/>
        <end position="401"/>
    </location>
</feature>
<sequence length="401" mass="46006">MNYLNTRVAGTLLAFGIFFALSCTSTNQTSSDNSSSLSSLDELQNQLNNTEQELQGNERDPRLNIEKATLLFQIAEKTSPPSQRIPLYRNLKDLSDINFSDQSANNEINEIVRTAWSYEQGEGVKLLQRNNSVAALSNSEQIADHFNNAITVNPDSLVTYNLLANTYYRSGRFDDAIQTLQDAIELDQGNNREYQEKLAYIYLESGDIETSINYYNQLVEEYPQNAQIRHGLANAYMLNNDHDSSITVLRDLINDYPNRIEYKESLAGELYFTFRSTALQIINSEREVSDSETDELLQILSEISNLYEEIDSAVPLSDENAYRKAAFLKNSSQYLADLSSNSTDDRLEQHRVELLNRSLELWERLTENNPDNINYIRNLYEIYVDLEMTEEAESLKRSYNL</sequence>
<dbReference type="PANTHER" id="PTHR45586:SF1">
    <property type="entry name" value="LIPOPOLYSACCHARIDE ASSEMBLY PROTEIN B"/>
    <property type="match status" value="1"/>
</dbReference>
<evidence type="ECO:0000256" key="3">
    <source>
        <dbReference type="PROSITE-ProRule" id="PRU00339"/>
    </source>
</evidence>
<evidence type="ECO:0000256" key="1">
    <source>
        <dbReference type="ARBA" id="ARBA00022737"/>
    </source>
</evidence>
<feature type="signal peptide" evidence="5">
    <location>
        <begin position="1"/>
        <end position="20"/>
    </location>
</feature>
<reference evidence="6 7" key="1">
    <citation type="submission" date="2017-11" db="EMBL/GenBank/DDBJ databases">
        <title>Rhodohalobacter 15182 sp. nov., isolated from a salt lake.</title>
        <authorList>
            <person name="Han S."/>
        </authorList>
    </citation>
    <scope>NUCLEOTIDE SEQUENCE [LARGE SCALE GENOMIC DNA]</scope>
    <source>
        <strain evidence="6 7">15182</strain>
    </source>
</reference>
<dbReference type="InterPro" id="IPR019734">
    <property type="entry name" value="TPR_rpt"/>
</dbReference>
<dbReference type="Gene3D" id="1.25.40.10">
    <property type="entry name" value="Tetratricopeptide repeat domain"/>
    <property type="match status" value="1"/>
</dbReference>
<dbReference type="InterPro" id="IPR051012">
    <property type="entry name" value="CellSynth/LPSAsmb/PSIAsmb"/>
</dbReference>
<proteinExistence type="predicted"/>
<dbReference type="PROSITE" id="PS51257">
    <property type="entry name" value="PROKAR_LIPOPROTEIN"/>
    <property type="match status" value="1"/>
</dbReference>
<gene>
    <name evidence="6" type="ORF">CWD77_01120</name>
</gene>
<dbReference type="Pfam" id="PF14559">
    <property type="entry name" value="TPR_19"/>
    <property type="match status" value="2"/>
</dbReference>
<feature type="repeat" description="TPR" evidence="3">
    <location>
        <begin position="192"/>
        <end position="225"/>
    </location>
</feature>
<keyword evidence="5" id="KW-0732">Signal</keyword>
<comment type="caution">
    <text evidence="6">The sequence shown here is derived from an EMBL/GenBank/DDBJ whole genome shotgun (WGS) entry which is preliminary data.</text>
</comment>
<organism evidence="6 7">
    <name type="scientific">Rhodohalobacter barkolensis</name>
    <dbReference type="NCBI Taxonomy" id="2053187"/>
    <lineage>
        <taxon>Bacteria</taxon>
        <taxon>Pseudomonadati</taxon>
        <taxon>Balneolota</taxon>
        <taxon>Balneolia</taxon>
        <taxon>Balneolales</taxon>
        <taxon>Balneolaceae</taxon>
        <taxon>Rhodohalobacter</taxon>
    </lineage>
</organism>
<feature type="repeat" description="TPR" evidence="3">
    <location>
        <begin position="157"/>
        <end position="190"/>
    </location>
</feature>
<dbReference type="AlphaFoldDB" id="A0A2N0VIU2"/>
<dbReference type="PANTHER" id="PTHR45586">
    <property type="entry name" value="TPR REPEAT-CONTAINING PROTEIN PA4667"/>
    <property type="match status" value="1"/>
</dbReference>
<keyword evidence="7" id="KW-1185">Reference proteome</keyword>
<dbReference type="PROSITE" id="PS50005">
    <property type="entry name" value="TPR"/>
    <property type="match status" value="2"/>
</dbReference>
<keyword evidence="1" id="KW-0677">Repeat</keyword>